<dbReference type="Gene3D" id="3.90.1680.10">
    <property type="entry name" value="SOS response associated peptidase-like"/>
    <property type="match status" value="1"/>
</dbReference>
<evidence type="ECO:0000256" key="5">
    <source>
        <dbReference type="ARBA" id="ARBA00023124"/>
    </source>
</evidence>
<keyword evidence="6" id="KW-0238">DNA-binding</keyword>
<evidence type="ECO:0000256" key="6">
    <source>
        <dbReference type="ARBA" id="ARBA00023125"/>
    </source>
</evidence>
<keyword evidence="3" id="KW-0227">DNA damage</keyword>
<evidence type="ECO:0000313" key="9">
    <source>
        <dbReference type="EMBL" id="MDQ0227438.1"/>
    </source>
</evidence>
<dbReference type="InterPro" id="IPR036590">
    <property type="entry name" value="SRAP-like"/>
</dbReference>
<dbReference type="PANTHER" id="PTHR13604">
    <property type="entry name" value="DC12-RELATED"/>
    <property type="match status" value="1"/>
</dbReference>
<name>A0ABT9Z5B0_9BACI</name>
<protein>
    <recommendedName>
        <fullName evidence="8">Abasic site processing protein</fullName>
        <ecNumber evidence="8">3.4.-.-</ecNumber>
    </recommendedName>
</protein>
<gene>
    <name evidence="9" type="ORF">J2S02_003783</name>
</gene>
<dbReference type="PANTHER" id="PTHR13604:SF0">
    <property type="entry name" value="ABASIC SITE PROCESSING PROTEIN HMCES"/>
    <property type="match status" value="1"/>
</dbReference>
<evidence type="ECO:0000256" key="8">
    <source>
        <dbReference type="RuleBase" id="RU364100"/>
    </source>
</evidence>
<keyword evidence="2 8" id="KW-0645">Protease</keyword>
<accession>A0ABT9Z5B0</accession>
<dbReference type="SUPFAM" id="SSF143081">
    <property type="entry name" value="BB1717-like"/>
    <property type="match status" value="1"/>
</dbReference>
<evidence type="ECO:0000256" key="2">
    <source>
        <dbReference type="ARBA" id="ARBA00022670"/>
    </source>
</evidence>
<comment type="caution">
    <text evidence="9">The sequence shown here is derived from an EMBL/GenBank/DDBJ whole genome shotgun (WGS) entry which is preliminary data.</text>
</comment>
<dbReference type="EC" id="3.4.-.-" evidence="8"/>
<dbReference type="Proteomes" id="UP001232245">
    <property type="component" value="Unassembled WGS sequence"/>
</dbReference>
<organism evidence="9 10">
    <name type="scientific">Metabacillus niabensis</name>
    <dbReference type="NCBI Taxonomy" id="324854"/>
    <lineage>
        <taxon>Bacteria</taxon>
        <taxon>Bacillati</taxon>
        <taxon>Bacillota</taxon>
        <taxon>Bacilli</taxon>
        <taxon>Bacillales</taxon>
        <taxon>Bacillaceae</taxon>
        <taxon>Metabacillus</taxon>
    </lineage>
</organism>
<proteinExistence type="inferred from homology"/>
<dbReference type="Pfam" id="PF02586">
    <property type="entry name" value="SRAP"/>
    <property type="match status" value="1"/>
</dbReference>
<evidence type="ECO:0000313" key="10">
    <source>
        <dbReference type="Proteomes" id="UP001232245"/>
    </source>
</evidence>
<comment type="similarity">
    <text evidence="1 8">Belongs to the SOS response-associated peptidase family.</text>
</comment>
<dbReference type="InterPro" id="IPR003738">
    <property type="entry name" value="SRAP"/>
</dbReference>
<keyword evidence="4 8" id="KW-0378">Hydrolase</keyword>
<keyword evidence="10" id="KW-1185">Reference proteome</keyword>
<dbReference type="RefSeq" id="WP_095300075.1">
    <property type="nucleotide sequence ID" value="NZ_CADEPK010000208.1"/>
</dbReference>
<evidence type="ECO:0000256" key="4">
    <source>
        <dbReference type="ARBA" id="ARBA00022801"/>
    </source>
</evidence>
<keyword evidence="5" id="KW-0190">Covalent protein-DNA linkage</keyword>
<reference evidence="9 10" key="1">
    <citation type="submission" date="2023-07" db="EMBL/GenBank/DDBJ databases">
        <title>Genomic Encyclopedia of Type Strains, Phase IV (KMG-IV): sequencing the most valuable type-strain genomes for metagenomic binning, comparative biology and taxonomic classification.</title>
        <authorList>
            <person name="Goeker M."/>
        </authorList>
    </citation>
    <scope>NUCLEOTIDE SEQUENCE [LARGE SCALE GENOMIC DNA]</scope>
    <source>
        <strain evidence="9 10">DSM 17723</strain>
    </source>
</reference>
<evidence type="ECO:0000256" key="1">
    <source>
        <dbReference type="ARBA" id="ARBA00008136"/>
    </source>
</evidence>
<evidence type="ECO:0000256" key="7">
    <source>
        <dbReference type="ARBA" id="ARBA00023239"/>
    </source>
</evidence>
<dbReference type="EMBL" id="JAUSTZ010000009">
    <property type="protein sequence ID" value="MDQ0227438.1"/>
    <property type="molecule type" value="Genomic_DNA"/>
</dbReference>
<keyword evidence="7" id="KW-0456">Lyase</keyword>
<sequence>MCGRFSLATDQTILQEHFEFLIHEELEFRYNIAPSQDILVVGSNGVDRVGTKMRWGLVPPWAKDTKIGYKMINARAESLDEKVSFKRPFQSQRCLILCDGFYEWKKEGNMKQPYRFMMKNNKPFAFAGLWERWDKGDKPLFTCTIITTKSNELLEEVHDRMPVILPEDKYDEWIDRNQTNYNDLKSLLVPYQANLMDCYPVSSLVNSPKNESKECIVNVNSL</sequence>
<evidence type="ECO:0000256" key="3">
    <source>
        <dbReference type="ARBA" id="ARBA00022763"/>
    </source>
</evidence>